<reference evidence="5 6" key="1">
    <citation type="submission" date="2023-04" db="EMBL/GenBank/DDBJ databases">
        <title>Funneling lignin-derived compounds into biodiesel using alkali-halophilic Citricoccus sp. P2.</title>
        <authorList>
            <person name="Luo C.-B."/>
        </authorList>
    </citation>
    <scope>NUCLEOTIDE SEQUENCE [LARGE SCALE GENOMIC DNA]</scope>
    <source>
        <strain evidence="5 6">P2</strain>
    </source>
</reference>
<evidence type="ECO:0000313" key="5">
    <source>
        <dbReference type="EMBL" id="WFP17310.1"/>
    </source>
</evidence>
<evidence type="ECO:0000256" key="2">
    <source>
        <dbReference type="ARBA" id="ARBA00022840"/>
    </source>
</evidence>
<proteinExistence type="predicted"/>
<evidence type="ECO:0000256" key="1">
    <source>
        <dbReference type="ARBA" id="ARBA00022741"/>
    </source>
</evidence>
<evidence type="ECO:0000256" key="3">
    <source>
        <dbReference type="SAM" id="MobiDB-lite"/>
    </source>
</evidence>
<dbReference type="InterPro" id="IPR017871">
    <property type="entry name" value="ABC_transporter-like_CS"/>
</dbReference>
<feature type="domain" description="ABC transporter" evidence="4">
    <location>
        <begin position="2"/>
        <end position="251"/>
    </location>
</feature>
<dbReference type="InterPro" id="IPR051921">
    <property type="entry name" value="ABC_osmolyte_uptake_ATP-bind"/>
</dbReference>
<dbReference type="Pfam" id="PF00005">
    <property type="entry name" value="ABC_tran"/>
    <property type="match status" value="1"/>
</dbReference>
<sequence length="290" mass="30835">MISFDAVSKRYPTRGGSRKAAQNSPPADRPAVDDVSLDIPRGAITVLAGSSGSGKTTLLRMVNRMVEPTSGRVVVDGDDVAGVDPVRLRRRIGYVMQNSGLLPHRTVAQNISVVPQLNGVSRAEQRETVTEMMELVELDPVLASRYPSELSGGQAQRVGVARGLAGRPEILLMDEPFGAVDPLVRSGLQTQLRSLQSRLGTTVVFVTHDMDEALRLGDHIVLLGASAQIEQQGTAEEFVTAPANDFVRGFLGLQGGGRELFTRTGADGSVVVVDAHGRPAGVLAEHPETS</sequence>
<keyword evidence="2 5" id="KW-0067">ATP-binding</keyword>
<name>A0ABY8H841_9MICC</name>
<dbReference type="PANTHER" id="PTHR43869:SF1">
    <property type="entry name" value="GLYCINE BETAINE_PROLINE BETAINE TRANSPORT SYSTEM ATP-BINDING PROTEIN PROV"/>
    <property type="match status" value="1"/>
</dbReference>
<dbReference type="SMART" id="SM00382">
    <property type="entry name" value="AAA"/>
    <property type="match status" value="1"/>
</dbReference>
<evidence type="ECO:0000259" key="4">
    <source>
        <dbReference type="PROSITE" id="PS50893"/>
    </source>
</evidence>
<dbReference type="RefSeq" id="WP_270106000.1">
    <property type="nucleotide sequence ID" value="NZ_CP121252.1"/>
</dbReference>
<dbReference type="PROSITE" id="PS00211">
    <property type="entry name" value="ABC_TRANSPORTER_1"/>
    <property type="match status" value="1"/>
</dbReference>
<gene>
    <name evidence="5" type="ORF">P8192_04140</name>
</gene>
<keyword evidence="6" id="KW-1185">Reference proteome</keyword>
<dbReference type="Proteomes" id="UP001219037">
    <property type="component" value="Chromosome"/>
</dbReference>
<dbReference type="PANTHER" id="PTHR43869">
    <property type="entry name" value="GLYCINE BETAINE/PROLINE BETAINE TRANSPORT SYSTEM ATP-BINDING PROTEIN PROV"/>
    <property type="match status" value="1"/>
</dbReference>
<dbReference type="PROSITE" id="PS50893">
    <property type="entry name" value="ABC_TRANSPORTER_2"/>
    <property type="match status" value="1"/>
</dbReference>
<dbReference type="SUPFAM" id="SSF52540">
    <property type="entry name" value="P-loop containing nucleoside triphosphate hydrolases"/>
    <property type="match status" value="1"/>
</dbReference>
<dbReference type="InterPro" id="IPR003593">
    <property type="entry name" value="AAA+_ATPase"/>
</dbReference>
<accession>A0ABY8H841</accession>
<dbReference type="EMBL" id="CP121252">
    <property type="protein sequence ID" value="WFP17310.1"/>
    <property type="molecule type" value="Genomic_DNA"/>
</dbReference>
<dbReference type="InterPro" id="IPR003439">
    <property type="entry name" value="ABC_transporter-like_ATP-bd"/>
</dbReference>
<feature type="region of interest" description="Disordered" evidence="3">
    <location>
        <begin position="11"/>
        <end position="34"/>
    </location>
</feature>
<evidence type="ECO:0000313" key="6">
    <source>
        <dbReference type="Proteomes" id="UP001219037"/>
    </source>
</evidence>
<keyword evidence="1" id="KW-0547">Nucleotide-binding</keyword>
<dbReference type="InterPro" id="IPR027417">
    <property type="entry name" value="P-loop_NTPase"/>
</dbReference>
<dbReference type="Gene3D" id="3.40.50.300">
    <property type="entry name" value="P-loop containing nucleotide triphosphate hydrolases"/>
    <property type="match status" value="1"/>
</dbReference>
<protein>
    <submittedName>
        <fullName evidence="5">ATP-binding cassette domain-containing protein</fullName>
    </submittedName>
</protein>
<organism evidence="5 6">
    <name type="scientific">Citricoccus muralis</name>
    <dbReference type="NCBI Taxonomy" id="169134"/>
    <lineage>
        <taxon>Bacteria</taxon>
        <taxon>Bacillati</taxon>
        <taxon>Actinomycetota</taxon>
        <taxon>Actinomycetes</taxon>
        <taxon>Micrococcales</taxon>
        <taxon>Micrococcaceae</taxon>
        <taxon>Citricoccus</taxon>
    </lineage>
</organism>
<dbReference type="GO" id="GO:0005524">
    <property type="term" value="F:ATP binding"/>
    <property type="evidence" value="ECO:0007669"/>
    <property type="project" value="UniProtKB-KW"/>
</dbReference>